<dbReference type="FunFam" id="2.170.150.20:FF:000009">
    <property type="entry name" value="Peptide-methionine (R)-S-oxide reductase"/>
    <property type="match status" value="1"/>
</dbReference>
<dbReference type="EMBL" id="JADGIK010000007">
    <property type="protein sequence ID" value="MBF0598032.1"/>
    <property type="molecule type" value="Genomic_DNA"/>
</dbReference>
<dbReference type="GO" id="GO:0033743">
    <property type="term" value="F:peptide-methionine (R)-S-oxide reductase activity"/>
    <property type="evidence" value="ECO:0007669"/>
    <property type="project" value="UniProtKB-UniRule"/>
</dbReference>
<dbReference type="SUPFAM" id="SSF51316">
    <property type="entry name" value="Mss4-like"/>
    <property type="match status" value="1"/>
</dbReference>
<gene>
    <name evidence="5 7" type="primary">msrB</name>
    <name evidence="7" type="ORF">IM532_11370</name>
</gene>
<reference evidence="7" key="1">
    <citation type="submission" date="2020-10" db="EMBL/GenBank/DDBJ databases">
        <authorList>
            <person name="Lu T."/>
            <person name="Wang Q."/>
            <person name="Han X."/>
        </authorList>
    </citation>
    <scope>NUCLEOTIDE SEQUENCE</scope>
    <source>
        <strain evidence="7">WQ 117</strain>
    </source>
</reference>
<evidence type="ECO:0000256" key="1">
    <source>
        <dbReference type="ARBA" id="ARBA00022723"/>
    </source>
</evidence>
<dbReference type="GO" id="GO:0006979">
    <property type="term" value="P:response to oxidative stress"/>
    <property type="evidence" value="ECO:0007669"/>
    <property type="project" value="InterPro"/>
</dbReference>
<evidence type="ECO:0000259" key="6">
    <source>
        <dbReference type="PROSITE" id="PS51790"/>
    </source>
</evidence>
<evidence type="ECO:0000256" key="2">
    <source>
        <dbReference type="ARBA" id="ARBA00022833"/>
    </source>
</evidence>
<dbReference type="PANTHER" id="PTHR10173:SF52">
    <property type="entry name" value="METHIONINE-R-SULFOXIDE REDUCTASE B1"/>
    <property type="match status" value="1"/>
</dbReference>
<dbReference type="EC" id="1.8.4.12" evidence="5"/>
<feature type="binding site" evidence="5">
    <location>
        <position position="102"/>
    </location>
    <ligand>
        <name>Zn(2+)</name>
        <dbReference type="ChEBI" id="CHEBI:29105"/>
    </ligand>
</feature>
<dbReference type="PROSITE" id="PS51790">
    <property type="entry name" value="MSRB"/>
    <property type="match status" value="1"/>
</dbReference>
<name>A0A8J7FUH3_9FLAO</name>
<dbReference type="Gene3D" id="2.170.150.20">
    <property type="entry name" value="Peptide methionine sulfoxide reductase"/>
    <property type="match status" value="1"/>
</dbReference>
<keyword evidence="1 5" id="KW-0479">Metal-binding</keyword>
<dbReference type="InterPro" id="IPR002579">
    <property type="entry name" value="Met_Sox_Rdtase_MsrB_dom"/>
</dbReference>
<dbReference type="InterPro" id="IPR028427">
    <property type="entry name" value="Met_Sox_Rdtase_MsrB"/>
</dbReference>
<comment type="similarity">
    <text evidence="5">Belongs to the MsrB Met sulfoxide reductase family.</text>
</comment>
<dbReference type="HAMAP" id="MF_01400">
    <property type="entry name" value="MsrB"/>
    <property type="match status" value="1"/>
</dbReference>
<dbReference type="AlphaFoldDB" id="A0A8J7FUH3"/>
<feature type="binding site" evidence="5">
    <location>
        <position position="50"/>
    </location>
    <ligand>
        <name>Zn(2+)</name>
        <dbReference type="ChEBI" id="CHEBI:29105"/>
    </ligand>
</feature>
<evidence type="ECO:0000256" key="3">
    <source>
        <dbReference type="ARBA" id="ARBA00023002"/>
    </source>
</evidence>
<keyword evidence="2 5" id="KW-0862">Zinc</keyword>
<evidence type="ECO:0000313" key="7">
    <source>
        <dbReference type="EMBL" id="MBF0598032.1"/>
    </source>
</evidence>
<dbReference type="GO" id="GO:0030091">
    <property type="term" value="P:protein repair"/>
    <property type="evidence" value="ECO:0007669"/>
    <property type="project" value="InterPro"/>
</dbReference>
<comment type="catalytic activity">
    <reaction evidence="4 5">
        <text>L-methionyl-[protein] + [thioredoxin]-disulfide + H2O = L-methionyl-(R)-S-oxide-[protein] + [thioredoxin]-dithiol</text>
        <dbReference type="Rhea" id="RHEA:24164"/>
        <dbReference type="Rhea" id="RHEA-COMP:10698"/>
        <dbReference type="Rhea" id="RHEA-COMP:10700"/>
        <dbReference type="Rhea" id="RHEA-COMP:12313"/>
        <dbReference type="Rhea" id="RHEA-COMP:12314"/>
        <dbReference type="ChEBI" id="CHEBI:15377"/>
        <dbReference type="ChEBI" id="CHEBI:16044"/>
        <dbReference type="ChEBI" id="CHEBI:29950"/>
        <dbReference type="ChEBI" id="CHEBI:45764"/>
        <dbReference type="ChEBI" id="CHEBI:50058"/>
        <dbReference type="EC" id="1.8.4.12"/>
    </reaction>
</comment>
<evidence type="ECO:0000313" key="8">
    <source>
        <dbReference type="Proteomes" id="UP000608754"/>
    </source>
</evidence>
<feature type="binding site" evidence="5">
    <location>
        <position position="53"/>
    </location>
    <ligand>
        <name>Zn(2+)</name>
        <dbReference type="ChEBI" id="CHEBI:29105"/>
    </ligand>
</feature>
<evidence type="ECO:0000256" key="4">
    <source>
        <dbReference type="ARBA" id="ARBA00048488"/>
    </source>
</evidence>
<comment type="cofactor">
    <cofactor evidence="5">
        <name>Zn(2+)</name>
        <dbReference type="ChEBI" id="CHEBI:29105"/>
    </cofactor>
    <text evidence="5">Binds 1 zinc ion per subunit. The zinc ion is important for the structural integrity of the protein.</text>
</comment>
<dbReference type="GO" id="GO:0005737">
    <property type="term" value="C:cytoplasm"/>
    <property type="evidence" value="ECO:0007669"/>
    <property type="project" value="TreeGrafter"/>
</dbReference>
<keyword evidence="3 5" id="KW-0560">Oxidoreductase</keyword>
<dbReference type="InterPro" id="IPR011057">
    <property type="entry name" value="Mss4-like_sf"/>
</dbReference>
<dbReference type="Proteomes" id="UP000608754">
    <property type="component" value="Unassembled WGS sequence"/>
</dbReference>
<feature type="active site" description="Nucleophile" evidence="5">
    <location>
        <position position="122"/>
    </location>
</feature>
<proteinExistence type="inferred from homology"/>
<dbReference type="Pfam" id="PF01641">
    <property type="entry name" value="SelR"/>
    <property type="match status" value="1"/>
</dbReference>
<feature type="binding site" evidence="5">
    <location>
        <position position="99"/>
    </location>
    <ligand>
        <name>Zn(2+)</name>
        <dbReference type="ChEBI" id="CHEBI:29105"/>
    </ligand>
</feature>
<evidence type="ECO:0000256" key="5">
    <source>
        <dbReference type="HAMAP-Rule" id="MF_01400"/>
    </source>
</evidence>
<dbReference type="GO" id="GO:0008270">
    <property type="term" value="F:zinc ion binding"/>
    <property type="evidence" value="ECO:0007669"/>
    <property type="project" value="UniProtKB-UniRule"/>
</dbReference>
<comment type="caution">
    <text evidence="7">The sequence shown here is derived from an EMBL/GenBank/DDBJ whole genome shotgun (WGS) entry which is preliminary data.</text>
</comment>
<dbReference type="RefSeq" id="WP_194183572.1">
    <property type="nucleotide sequence ID" value="NZ_JADGIK010000007.1"/>
</dbReference>
<feature type="domain" description="MsrB" evidence="6">
    <location>
        <begin position="11"/>
        <end position="133"/>
    </location>
</feature>
<dbReference type="NCBIfam" id="TIGR00357">
    <property type="entry name" value="peptide-methionine (R)-S-oxide reductase MsrB"/>
    <property type="match status" value="1"/>
</dbReference>
<keyword evidence="8" id="KW-1185">Reference proteome</keyword>
<accession>A0A8J7FUH3</accession>
<dbReference type="PANTHER" id="PTHR10173">
    <property type="entry name" value="METHIONINE SULFOXIDE REDUCTASE"/>
    <property type="match status" value="1"/>
</dbReference>
<sequence length="134" mass="15155">MDKNYKISKSEEEWKQQLTPNQFAVLRESATERPFTGEYNMHFENGIYTCAGCGEELFESSSKFDGHCGWPSFDQEIESGKIVEVKDETHGMIRTEILCGSCGGHLGHVFNDGPTETGLRYCVNSLSLNFKEEK</sequence>
<protein>
    <recommendedName>
        <fullName evidence="5">Peptide methionine sulfoxide reductase MsrB</fullName>
        <ecNumber evidence="5">1.8.4.12</ecNumber>
    </recommendedName>
    <alternativeName>
        <fullName evidence="5">Peptide-methionine (R)-S-oxide reductase</fullName>
    </alternativeName>
</protein>
<organism evidence="7 8">
    <name type="scientific">Faecalibacter rhinopitheci</name>
    <dbReference type="NCBI Taxonomy" id="2779678"/>
    <lineage>
        <taxon>Bacteria</taxon>
        <taxon>Pseudomonadati</taxon>
        <taxon>Bacteroidota</taxon>
        <taxon>Flavobacteriia</taxon>
        <taxon>Flavobacteriales</taxon>
        <taxon>Weeksellaceae</taxon>
        <taxon>Faecalibacter</taxon>
    </lineage>
</organism>